<accession>A0A8K0JH47</accession>
<name>A0A8K0JH47_9TREE</name>
<evidence type="ECO:0000313" key="1">
    <source>
        <dbReference type="EMBL" id="KAG7529584.1"/>
    </source>
</evidence>
<gene>
    <name evidence="1" type="ORF">FFLO_05556</name>
</gene>
<dbReference type="GO" id="GO:0032981">
    <property type="term" value="P:mitochondrial respiratory chain complex I assembly"/>
    <property type="evidence" value="ECO:0007669"/>
    <property type="project" value="InterPro"/>
</dbReference>
<keyword evidence="2" id="KW-1185">Reference proteome</keyword>
<dbReference type="InterPro" id="IPR034595">
    <property type="entry name" value="NDUFAF8"/>
</dbReference>
<evidence type="ECO:0000313" key="2">
    <source>
        <dbReference type="Proteomes" id="UP000812966"/>
    </source>
</evidence>
<dbReference type="AlphaFoldDB" id="A0A8K0JH47"/>
<dbReference type="Gene3D" id="1.10.287.2900">
    <property type="match status" value="1"/>
</dbReference>
<dbReference type="PROSITE" id="PS51808">
    <property type="entry name" value="CHCH"/>
    <property type="match status" value="1"/>
</dbReference>
<dbReference type="GO" id="GO:0005739">
    <property type="term" value="C:mitochondrion"/>
    <property type="evidence" value="ECO:0007669"/>
    <property type="project" value="InterPro"/>
</dbReference>
<sequence>MPKLDNPIKLNGIRKLASASKSCSTQSLAYGKCIGANYTDVSKGMCAEEFRAFKECVQKAMGKKW</sequence>
<organism evidence="1 2">
    <name type="scientific">Filobasidium floriforme</name>
    <dbReference type="NCBI Taxonomy" id="5210"/>
    <lineage>
        <taxon>Eukaryota</taxon>
        <taxon>Fungi</taxon>
        <taxon>Dikarya</taxon>
        <taxon>Basidiomycota</taxon>
        <taxon>Agaricomycotina</taxon>
        <taxon>Tremellomycetes</taxon>
        <taxon>Filobasidiales</taxon>
        <taxon>Filobasidiaceae</taxon>
        <taxon>Filobasidium</taxon>
    </lineage>
</organism>
<dbReference type="PANTHER" id="PTHR34561:SF1">
    <property type="entry name" value="NADH DEHYDROGENASE [UBIQUINONE] 1 ALPHA SUBCOMPLEX ASSEMBLY FACTOR 8"/>
    <property type="match status" value="1"/>
</dbReference>
<protein>
    <submittedName>
        <fullName evidence="1">Uncharacterized protein</fullName>
    </submittedName>
</protein>
<dbReference type="PANTHER" id="PTHR34561">
    <property type="entry name" value="NADH DEHYDROGENASE [UBIQUINONE] 1 ALPHA SUBCOMPLEX ASSEMBLY FACTOR 8"/>
    <property type="match status" value="1"/>
</dbReference>
<dbReference type="EMBL" id="JABELV010000144">
    <property type="protein sequence ID" value="KAG7529584.1"/>
    <property type="molecule type" value="Genomic_DNA"/>
</dbReference>
<dbReference type="Proteomes" id="UP000812966">
    <property type="component" value="Unassembled WGS sequence"/>
</dbReference>
<reference evidence="1" key="1">
    <citation type="submission" date="2020-04" db="EMBL/GenBank/DDBJ databases">
        <title>Analysis of mating type loci in Filobasidium floriforme.</title>
        <authorList>
            <person name="Nowrousian M."/>
        </authorList>
    </citation>
    <scope>NUCLEOTIDE SEQUENCE</scope>
    <source>
        <strain evidence="1">CBS 6242</strain>
    </source>
</reference>
<comment type="caution">
    <text evidence="1">The sequence shown here is derived from an EMBL/GenBank/DDBJ whole genome shotgun (WGS) entry which is preliminary data.</text>
</comment>
<proteinExistence type="predicted"/>